<dbReference type="AlphaFoldDB" id="A0AAE1CZQ9"/>
<comment type="caution">
    <text evidence="1">The sequence shown here is derived from an EMBL/GenBank/DDBJ whole genome shotgun (WGS) entry which is preliminary data.</text>
</comment>
<protein>
    <submittedName>
        <fullName evidence="1">Uncharacterized protein</fullName>
    </submittedName>
</protein>
<gene>
    <name evidence="1" type="ORF">RRG08_039067</name>
</gene>
<dbReference type="Proteomes" id="UP001283361">
    <property type="component" value="Unassembled WGS sequence"/>
</dbReference>
<evidence type="ECO:0000313" key="2">
    <source>
        <dbReference type="Proteomes" id="UP001283361"/>
    </source>
</evidence>
<name>A0AAE1CZQ9_9GAST</name>
<proteinExistence type="predicted"/>
<accession>A0AAE1CZQ9</accession>
<dbReference type="EMBL" id="JAWDGP010006127">
    <property type="protein sequence ID" value="KAK3746642.1"/>
    <property type="molecule type" value="Genomic_DNA"/>
</dbReference>
<evidence type="ECO:0000313" key="1">
    <source>
        <dbReference type="EMBL" id="KAK3746642.1"/>
    </source>
</evidence>
<reference evidence="1" key="1">
    <citation type="journal article" date="2023" name="G3 (Bethesda)">
        <title>A reference genome for the long-term kleptoplast-retaining sea slug Elysia crispata morphotype clarki.</title>
        <authorList>
            <person name="Eastman K.E."/>
            <person name="Pendleton A.L."/>
            <person name="Shaikh M.A."/>
            <person name="Suttiyut T."/>
            <person name="Ogas R."/>
            <person name="Tomko P."/>
            <person name="Gavelis G."/>
            <person name="Widhalm J.R."/>
            <person name="Wisecaver J.H."/>
        </authorList>
    </citation>
    <scope>NUCLEOTIDE SEQUENCE</scope>
    <source>
        <strain evidence="1">ECLA1</strain>
    </source>
</reference>
<keyword evidence="2" id="KW-1185">Reference proteome</keyword>
<organism evidence="1 2">
    <name type="scientific">Elysia crispata</name>
    <name type="common">lettuce slug</name>
    <dbReference type="NCBI Taxonomy" id="231223"/>
    <lineage>
        <taxon>Eukaryota</taxon>
        <taxon>Metazoa</taxon>
        <taxon>Spiralia</taxon>
        <taxon>Lophotrochozoa</taxon>
        <taxon>Mollusca</taxon>
        <taxon>Gastropoda</taxon>
        <taxon>Heterobranchia</taxon>
        <taxon>Euthyneura</taxon>
        <taxon>Panpulmonata</taxon>
        <taxon>Sacoglossa</taxon>
        <taxon>Placobranchoidea</taxon>
        <taxon>Plakobranchidae</taxon>
        <taxon>Elysia</taxon>
    </lineage>
</organism>
<sequence length="94" mass="10424">MFGSINIRVNLHKQYRIYDCYALSSLSFIQSTLQTKTNLTSNQDALGPVLVEASSARRLPCLPLGGYLVLHYEATLSSTRRLPCPPLGGYLVLH</sequence>